<organism evidence="1 3">
    <name type="scientific">Didymodactylos carnosus</name>
    <dbReference type="NCBI Taxonomy" id="1234261"/>
    <lineage>
        <taxon>Eukaryota</taxon>
        <taxon>Metazoa</taxon>
        <taxon>Spiralia</taxon>
        <taxon>Gnathifera</taxon>
        <taxon>Rotifera</taxon>
        <taxon>Eurotatoria</taxon>
        <taxon>Bdelloidea</taxon>
        <taxon>Philodinida</taxon>
        <taxon>Philodinidae</taxon>
        <taxon>Didymodactylos</taxon>
    </lineage>
</organism>
<dbReference type="AlphaFoldDB" id="A0A815NYH9"/>
<accession>A0A815NYH9</accession>
<evidence type="ECO:0000313" key="2">
    <source>
        <dbReference type="EMBL" id="CAF4316230.1"/>
    </source>
</evidence>
<evidence type="ECO:0000313" key="3">
    <source>
        <dbReference type="Proteomes" id="UP000663829"/>
    </source>
</evidence>
<gene>
    <name evidence="1" type="ORF">GPM918_LOCUS34328</name>
    <name evidence="2" type="ORF">SRO942_LOCUS35023</name>
</gene>
<evidence type="ECO:0000313" key="1">
    <source>
        <dbReference type="EMBL" id="CAF1439763.1"/>
    </source>
</evidence>
<dbReference type="EMBL" id="CAJNOQ010018935">
    <property type="protein sequence ID" value="CAF1439763.1"/>
    <property type="molecule type" value="Genomic_DNA"/>
</dbReference>
<reference evidence="1" key="1">
    <citation type="submission" date="2021-02" db="EMBL/GenBank/DDBJ databases">
        <authorList>
            <person name="Nowell W R."/>
        </authorList>
    </citation>
    <scope>NUCLEOTIDE SEQUENCE</scope>
</reference>
<keyword evidence="3" id="KW-1185">Reference proteome</keyword>
<name>A0A815NYH9_9BILA</name>
<dbReference type="EMBL" id="CAJOBC010084373">
    <property type="protein sequence ID" value="CAF4316230.1"/>
    <property type="molecule type" value="Genomic_DNA"/>
</dbReference>
<dbReference type="Proteomes" id="UP000663829">
    <property type="component" value="Unassembled WGS sequence"/>
</dbReference>
<comment type="caution">
    <text evidence="1">The sequence shown here is derived from an EMBL/GenBank/DDBJ whole genome shotgun (WGS) entry which is preliminary data.</text>
</comment>
<proteinExistence type="predicted"/>
<sequence>MRTRGLLLKRPLCLLYIKFKYSHQVNWKNVGEKVLLDTTKQQYGDLAMFCFYLYEGTITIDEWSNIAYELSKTKQYEKLAYLLSYLHKKSGLKLLLTNDSYISCFTKLLTASATISLDDWLSYVCLSTDIETITVRLSFFHTYQYSSWLKYKQDYIASKQYYKVMLCHKMGVQLFDNDDTS</sequence>
<protein>
    <submittedName>
        <fullName evidence="1">Uncharacterized protein</fullName>
    </submittedName>
</protein>
<dbReference type="Proteomes" id="UP000681722">
    <property type="component" value="Unassembled WGS sequence"/>
</dbReference>